<accession>A0AAD6BCH0</accession>
<evidence type="ECO:0000313" key="1">
    <source>
        <dbReference type="EMBL" id="KAJ4922308.1"/>
    </source>
</evidence>
<gene>
    <name evidence="1" type="ORF">JOQ06_021398</name>
    <name evidence="4" type="ORF">JOQ06_024119</name>
    <name evidence="2" type="ORF">JOQ06_028741</name>
    <name evidence="3" type="ORF">JOQ06_029040</name>
</gene>
<dbReference type="EMBL" id="JAPTMU010000003">
    <property type="protein sequence ID" value="KAJ4946452.1"/>
    <property type="molecule type" value="Genomic_DNA"/>
</dbReference>
<protein>
    <submittedName>
        <fullName evidence="3">Uncharacterized protein</fullName>
    </submittedName>
</protein>
<keyword evidence="5" id="KW-1185">Reference proteome</keyword>
<name>A0AAD6BCH0_9TELE</name>
<dbReference type="AlphaFoldDB" id="A0AAD6BCH0"/>
<comment type="caution">
    <text evidence="3">The sequence shown here is derived from an EMBL/GenBank/DDBJ whole genome shotgun (WGS) entry which is preliminary data.</text>
</comment>
<proteinExistence type="predicted"/>
<dbReference type="EMBL" id="JAPTMU010000008">
    <property type="protein sequence ID" value="KAJ4939291.1"/>
    <property type="molecule type" value="Genomic_DNA"/>
</dbReference>
<reference evidence="3" key="1">
    <citation type="submission" date="2022-11" db="EMBL/GenBank/DDBJ databases">
        <title>Chromosome-level genome of Pogonophryne albipinna.</title>
        <authorList>
            <person name="Jo E."/>
        </authorList>
    </citation>
    <scope>NUCLEOTIDE SEQUENCE</scope>
    <source>
        <strain evidence="3">SGF0006</strain>
        <tissue evidence="3">Muscle</tissue>
    </source>
</reference>
<evidence type="ECO:0000313" key="3">
    <source>
        <dbReference type="EMBL" id="KAJ4939596.1"/>
    </source>
</evidence>
<evidence type="ECO:0000313" key="2">
    <source>
        <dbReference type="EMBL" id="KAJ4939291.1"/>
    </source>
</evidence>
<evidence type="ECO:0000313" key="4">
    <source>
        <dbReference type="EMBL" id="KAJ4946452.1"/>
    </source>
</evidence>
<dbReference type="EMBL" id="JAPTMU010000008">
    <property type="protein sequence ID" value="KAJ4939596.1"/>
    <property type="molecule type" value="Genomic_DNA"/>
</dbReference>
<dbReference type="Proteomes" id="UP001219934">
    <property type="component" value="Unassembled WGS sequence"/>
</dbReference>
<sequence>MAKRKKDDDYRAFQAAWTEEFAFVERAGSARGTAGKGHVRSYSGECRRVSSNYVCGPSKVTGIPLALRVLWQ</sequence>
<dbReference type="EMBL" id="JAPTMU010000077">
    <property type="protein sequence ID" value="KAJ4922308.1"/>
    <property type="molecule type" value="Genomic_DNA"/>
</dbReference>
<evidence type="ECO:0000313" key="5">
    <source>
        <dbReference type="Proteomes" id="UP001219934"/>
    </source>
</evidence>
<organism evidence="3 5">
    <name type="scientific">Pogonophryne albipinna</name>
    <dbReference type="NCBI Taxonomy" id="1090488"/>
    <lineage>
        <taxon>Eukaryota</taxon>
        <taxon>Metazoa</taxon>
        <taxon>Chordata</taxon>
        <taxon>Craniata</taxon>
        <taxon>Vertebrata</taxon>
        <taxon>Euteleostomi</taxon>
        <taxon>Actinopterygii</taxon>
        <taxon>Neopterygii</taxon>
        <taxon>Teleostei</taxon>
        <taxon>Neoteleostei</taxon>
        <taxon>Acanthomorphata</taxon>
        <taxon>Eupercaria</taxon>
        <taxon>Perciformes</taxon>
        <taxon>Notothenioidei</taxon>
        <taxon>Pogonophryne</taxon>
    </lineage>
</organism>